<feature type="region of interest" description="Disordered" evidence="1">
    <location>
        <begin position="50"/>
        <end position="78"/>
    </location>
</feature>
<protein>
    <submittedName>
        <fullName evidence="3">Predicted protein</fullName>
    </submittedName>
</protein>
<dbReference type="Proteomes" id="UP000001876">
    <property type="component" value="Unassembled WGS sequence"/>
</dbReference>
<feature type="transmembrane region" description="Helical" evidence="2">
    <location>
        <begin position="550"/>
        <end position="569"/>
    </location>
</feature>
<feature type="transmembrane region" description="Helical" evidence="2">
    <location>
        <begin position="454"/>
        <end position="479"/>
    </location>
</feature>
<dbReference type="RefSeq" id="XP_003063232.1">
    <property type="nucleotide sequence ID" value="XM_003063186.1"/>
</dbReference>
<feature type="region of interest" description="Disordered" evidence="1">
    <location>
        <begin position="104"/>
        <end position="263"/>
    </location>
</feature>
<evidence type="ECO:0000256" key="1">
    <source>
        <dbReference type="SAM" id="MobiDB-lite"/>
    </source>
</evidence>
<feature type="compositionally biased region" description="Low complexity" evidence="1">
    <location>
        <begin position="204"/>
        <end position="216"/>
    </location>
</feature>
<dbReference type="KEGG" id="mpp:MICPUCDRAFT_53078"/>
<feature type="compositionally biased region" description="Low complexity" evidence="1">
    <location>
        <begin position="104"/>
        <end position="116"/>
    </location>
</feature>
<dbReference type="GeneID" id="9688672"/>
<keyword evidence="4" id="KW-1185">Reference proteome</keyword>
<keyword evidence="2" id="KW-1133">Transmembrane helix</keyword>
<evidence type="ECO:0000313" key="4">
    <source>
        <dbReference type="Proteomes" id="UP000001876"/>
    </source>
</evidence>
<dbReference type="AlphaFoldDB" id="C1N5X2"/>
<evidence type="ECO:0000256" key="2">
    <source>
        <dbReference type="SAM" id="Phobius"/>
    </source>
</evidence>
<feature type="compositionally biased region" description="Basic and acidic residues" evidence="1">
    <location>
        <begin position="53"/>
        <end position="62"/>
    </location>
</feature>
<sequence length="669" mass="68649">MTSSVIAVKSAMKMKQSASKNRGNIVWNETLEVRLGTTRRATDLSNNILRRTRSLENDDRSPEPNAIRPLPPPRPRVVAPQETRLYDNENRVVVPLTLAFPSPEAKNAPAAKAAAAARRRASSENKIAPRPWRTKNDPKTKTTTTTPSPSPARARSPLSPVSSNDSPAPSASEASVNTVDAGSTPGTSLTIDADKRRRRRRRASASASKKIPAADATPTSRLAVVEGTGADPAVIEVAPPRPRDRDAVDASLGEDGNGNDATTTATDATAAAQIISPRAAHAWLRQLASLSKSPAAPPAAAAAVAEEEEEDVPSAKTPGGGEFGGWVSAPPVSAPATEDAVATTPGFLRARSPATLARVIEAAATTPTPEPLADLSPVMAIEKKIESAGAESTSSPPERAAAAKAAANAMLASAVTLAPTPPWVLCAPPLTSPIASSPFPETSRRLCAMMTPRAVRIISLALSVALASSVVVALCVGVASGLGSSWSWGSSSETLDARAFHIDGASFIGAPGLVDVVRVVCALARVLARVVLGYGAAPAAPAADDGVSPAGLAILFGFVAVGAAAATTATATRLRDRCDACVSAIETVLAKMNAVEAVDAPDADAATAAAAEEDANVSPFGVVAEMKRVMFPAGEHANASPSAVMLSRAKRMMRIAHKPASRAEGAQQT</sequence>
<reference evidence="3 4" key="1">
    <citation type="journal article" date="2009" name="Science">
        <title>Green evolution and dynamic adaptations revealed by genomes of the marine picoeukaryotes Micromonas.</title>
        <authorList>
            <person name="Worden A.Z."/>
            <person name="Lee J.H."/>
            <person name="Mock T."/>
            <person name="Rouze P."/>
            <person name="Simmons M.P."/>
            <person name="Aerts A.L."/>
            <person name="Allen A.E."/>
            <person name="Cuvelier M.L."/>
            <person name="Derelle E."/>
            <person name="Everett M.V."/>
            <person name="Foulon E."/>
            <person name="Grimwood J."/>
            <person name="Gundlach H."/>
            <person name="Henrissat B."/>
            <person name="Napoli C."/>
            <person name="McDonald S.M."/>
            <person name="Parker M.S."/>
            <person name="Rombauts S."/>
            <person name="Salamov A."/>
            <person name="Von Dassow P."/>
            <person name="Badger J.H."/>
            <person name="Coutinho P.M."/>
            <person name="Demir E."/>
            <person name="Dubchak I."/>
            <person name="Gentemann C."/>
            <person name="Eikrem W."/>
            <person name="Gready J.E."/>
            <person name="John U."/>
            <person name="Lanier W."/>
            <person name="Lindquist E.A."/>
            <person name="Lucas S."/>
            <person name="Mayer K.F."/>
            <person name="Moreau H."/>
            <person name="Not F."/>
            <person name="Otillar R."/>
            <person name="Panaud O."/>
            <person name="Pangilinan J."/>
            <person name="Paulsen I."/>
            <person name="Piegu B."/>
            <person name="Poliakov A."/>
            <person name="Robbens S."/>
            <person name="Schmutz J."/>
            <person name="Toulza E."/>
            <person name="Wyss T."/>
            <person name="Zelensky A."/>
            <person name="Zhou K."/>
            <person name="Armbrust E.V."/>
            <person name="Bhattacharya D."/>
            <person name="Goodenough U.W."/>
            <person name="Van de Peer Y."/>
            <person name="Grigoriev I.V."/>
        </authorList>
    </citation>
    <scope>NUCLEOTIDE SEQUENCE [LARGE SCALE GENOMIC DNA]</scope>
    <source>
        <strain evidence="3 4">CCMP1545</strain>
    </source>
</reference>
<proteinExistence type="predicted"/>
<name>C1N5X2_MICPC</name>
<dbReference type="EMBL" id="GG663748">
    <property type="protein sequence ID" value="EEH52368.1"/>
    <property type="molecule type" value="Genomic_DNA"/>
</dbReference>
<feature type="compositionally biased region" description="Polar residues" evidence="1">
    <location>
        <begin position="164"/>
        <end position="190"/>
    </location>
</feature>
<organism evidence="4">
    <name type="scientific">Micromonas pusilla (strain CCMP1545)</name>
    <name type="common">Picoplanktonic green alga</name>
    <dbReference type="NCBI Taxonomy" id="564608"/>
    <lineage>
        <taxon>Eukaryota</taxon>
        <taxon>Viridiplantae</taxon>
        <taxon>Chlorophyta</taxon>
        <taxon>Mamiellophyceae</taxon>
        <taxon>Mamiellales</taxon>
        <taxon>Mamiellaceae</taxon>
        <taxon>Micromonas</taxon>
    </lineage>
</organism>
<keyword evidence="2" id="KW-0812">Transmembrane</keyword>
<keyword evidence="2" id="KW-0472">Membrane</keyword>
<accession>C1N5X2</accession>
<feature type="compositionally biased region" description="Low complexity" evidence="1">
    <location>
        <begin position="141"/>
        <end position="163"/>
    </location>
</feature>
<evidence type="ECO:0000313" key="3">
    <source>
        <dbReference type="EMBL" id="EEH52368.1"/>
    </source>
</evidence>
<feature type="region of interest" description="Disordered" evidence="1">
    <location>
        <begin position="298"/>
        <end position="338"/>
    </location>
</feature>
<gene>
    <name evidence="3" type="ORF">MICPUCDRAFT_53078</name>
</gene>